<keyword evidence="2" id="KW-0288">FMN</keyword>
<accession>A0A419SY52</accession>
<dbReference type="PANTHER" id="PTHR43278:SF2">
    <property type="entry name" value="IRON-SULFUR FLAVOPROTEIN"/>
    <property type="match status" value="1"/>
</dbReference>
<dbReference type="InterPro" id="IPR051796">
    <property type="entry name" value="ISF_SsuE-like"/>
</dbReference>
<dbReference type="RefSeq" id="WP_120197660.1">
    <property type="nucleotide sequence ID" value="NZ_MCIA01000031.1"/>
</dbReference>
<evidence type="ECO:0000259" key="3">
    <source>
        <dbReference type="Pfam" id="PF03358"/>
    </source>
</evidence>
<gene>
    <name evidence="4" type="ORF">BET01_05945</name>
</gene>
<feature type="domain" description="NADPH-dependent FMN reductase-like" evidence="3">
    <location>
        <begin position="4"/>
        <end position="153"/>
    </location>
</feature>
<sequence length="188" mass="20999">MGGKIVVLNGSPRKNGNTSLLVEEFVKGARESGNTVTTFFLDHMNIHGCKGCFRGGKNPAIPCVQKDDMEEIYPVYKEADIVVLASPLYYWSWSGQLKTAFDRLYAIEECDPNYDNIRKESILLMAAADHDFDEILNYYHNLLNHIHWSSLGDVLAGGVMQLGDIKGHEMLTKAYELGKSINVNNPVS</sequence>
<dbReference type="OrthoDB" id="9805976at2"/>
<evidence type="ECO:0000256" key="2">
    <source>
        <dbReference type="ARBA" id="ARBA00022643"/>
    </source>
</evidence>
<dbReference type="Pfam" id="PF03358">
    <property type="entry name" value="FMN_red"/>
    <property type="match status" value="1"/>
</dbReference>
<dbReference type="Gene3D" id="3.40.50.360">
    <property type="match status" value="1"/>
</dbReference>
<dbReference type="GO" id="GO:0016491">
    <property type="term" value="F:oxidoreductase activity"/>
    <property type="evidence" value="ECO:0007669"/>
    <property type="project" value="InterPro"/>
</dbReference>
<dbReference type="PANTHER" id="PTHR43278">
    <property type="entry name" value="NAD(P)H-DEPENDENT FMN-CONTAINING OXIDOREDUCTASE YWQN-RELATED"/>
    <property type="match status" value="1"/>
</dbReference>
<dbReference type="AlphaFoldDB" id="A0A419SY52"/>
<keyword evidence="5" id="KW-1185">Reference proteome</keyword>
<name>A0A419SY52_9FIRM</name>
<proteinExistence type="predicted"/>
<dbReference type="InterPro" id="IPR029039">
    <property type="entry name" value="Flavoprotein-like_sf"/>
</dbReference>
<comment type="caution">
    <text evidence="4">The sequence shown here is derived from an EMBL/GenBank/DDBJ whole genome shotgun (WGS) entry which is preliminary data.</text>
</comment>
<reference evidence="4 5" key="1">
    <citation type="submission" date="2016-08" db="EMBL/GenBank/DDBJ databases">
        <title>A new outlook on sporulation: Clostridium algidixylanolyticum.</title>
        <authorList>
            <person name="Poppleton D.I."/>
            <person name="Gribaldo S."/>
        </authorList>
    </citation>
    <scope>NUCLEOTIDE SEQUENCE [LARGE SCALE GENOMIC DNA]</scope>
    <source>
        <strain evidence="4 5">SPL73</strain>
    </source>
</reference>
<evidence type="ECO:0000256" key="1">
    <source>
        <dbReference type="ARBA" id="ARBA00022630"/>
    </source>
</evidence>
<dbReference type="EMBL" id="MCIA01000031">
    <property type="protein sequence ID" value="RKD30138.1"/>
    <property type="molecule type" value="Genomic_DNA"/>
</dbReference>
<evidence type="ECO:0000313" key="4">
    <source>
        <dbReference type="EMBL" id="RKD30138.1"/>
    </source>
</evidence>
<organism evidence="4 5">
    <name type="scientific">Lacrimispora algidixylanolytica</name>
    <dbReference type="NCBI Taxonomy" id="94868"/>
    <lineage>
        <taxon>Bacteria</taxon>
        <taxon>Bacillati</taxon>
        <taxon>Bacillota</taxon>
        <taxon>Clostridia</taxon>
        <taxon>Lachnospirales</taxon>
        <taxon>Lachnospiraceae</taxon>
        <taxon>Lacrimispora</taxon>
    </lineage>
</organism>
<evidence type="ECO:0000313" key="5">
    <source>
        <dbReference type="Proteomes" id="UP000284277"/>
    </source>
</evidence>
<protein>
    <submittedName>
        <fullName evidence="4">FMN reductase</fullName>
    </submittedName>
</protein>
<dbReference type="Proteomes" id="UP000284277">
    <property type="component" value="Unassembled WGS sequence"/>
</dbReference>
<keyword evidence="1" id="KW-0285">Flavoprotein</keyword>
<dbReference type="SUPFAM" id="SSF52218">
    <property type="entry name" value="Flavoproteins"/>
    <property type="match status" value="1"/>
</dbReference>
<dbReference type="InterPro" id="IPR005025">
    <property type="entry name" value="FMN_Rdtase-like_dom"/>
</dbReference>